<accession>A8GLL4</accession>
<dbReference type="OrthoDB" id="1935314at2"/>
<dbReference type="eggNOG" id="ENOG50339JX">
    <property type="taxonomic scope" value="Bacteria"/>
</dbReference>
<dbReference type="EMBL" id="CP000827">
    <property type="protein sequence ID" value="ABV44004.1"/>
    <property type="molecule type" value="Genomic_DNA"/>
</dbReference>
<dbReference type="KEGG" id="spe:Spro_4912"/>
<organism evidence="1">
    <name type="scientific">Serratia proteamaculans (strain 568)</name>
    <dbReference type="NCBI Taxonomy" id="399741"/>
    <lineage>
        <taxon>Bacteria</taxon>
        <taxon>Pseudomonadati</taxon>
        <taxon>Pseudomonadota</taxon>
        <taxon>Gammaproteobacteria</taxon>
        <taxon>Enterobacterales</taxon>
        <taxon>Yersiniaceae</taxon>
        <taxon>Serratia</taxon>
    </lineage>
</organism>
<geneLocation type="plasmid" evidence="1">
    <name>pSPRO01</name>
</geneLocation>
<dbReference type="HOGENOM" id="CLU_161958_1_0_6"/>
<sequence length="91" mass="10174">MEIVFKKPFKFEGNEYNKLDIDLDAMTGKDITDELNILSNTGHISASAPLDVTFQAHLAARAAKQPVELIMALPAPEFMHICQRVQNFLLS</sequence>
<dbReference type="AlphaFoldDB" id="A8GLL4"/>
<reference evidence="1" key="1">
    <citation type="submission" date="2007-09" db="EMBL/GenBank/DDBJ databases">
        <title>Complete sequence of plasmid of Serratia proteamaculans 568.</title>
        <authorList>
            <consortium name="US DOE Joint Genome Institute"/>
            <person name="Copeland A."/>
            <person name="Lucas S."/>
            <person name="Lapidus A."/>
            <person name="Barry K."/>
            <person name="Glavina del Rio T."/>
            <person name="Dalin E."/>
            <person name="Tice H."/>
            <person name="Pitluck S."/>
            <person name="Chain P."/>
            <person name="Malfatti S."/>
            <person name="Shin M."/>
            <person name="Vergez L."/>
            <person name="Schmutz J."/>
            <person name="Larimer F."/>
            <person name="Land M."/>
            <person name="Hauser L."/>
            <person name="Kyrpides N."/>
            <person name="Kim E."/>
            <person name="Taghavi S."/>
            <person name="Newman L."/>
            <person name="Vangronsveld J."/>
            <person name="van der Lelie D."/>
            <person name="Richardson P."/>
        </authorList>
    </citation>
    <scope>NUCLEOTIDE SEQUENCE [LARGE SCALE GENOMIC DNA]</scope>
    <source>
        <strain evidence="1">568</strain>
        <plasmid evidence="1">pSPRO01</plasmid>
    </source>
</reference>
<keyword evidence="1" id="KW-0614">Plasmid</keyword>
<proteinExistence type="predicted"/>
<evidence type="ECO:0000313" key="1">
    <source>
        <dbReference type="EMBL" id="ABV44004.1"/>
    </source>
</evidence>
<name>A8GLL4_SERP5</name>
<protein>
    <recommendedName>
        <fullName evidence="2">Phage tail assembly protein</fullName>
    </recommendedName>
</protein>
<evidence type="ECO:0008006" key="2">
    <source>
        <dbReference type="Google" id="ProtNLM"/>
    </source>
</evidence>
<gene>
    <name evidence="1" type="ordered locus">Spro_4912</name>
</gene>